<evidence type="ECO:0000256" key="3">
    <source>
        <dbReference type="ARBA" id="ARBA00013269"/>
    </source>
</evidence>
<dbReference type="EMBL" id="RCOR01000022">
    <property type="protein sequence ID" value="RSN69073.1"/>
    <property type="molecule type" value="Genomic_DNA"/>
</dbReference>
<dbReference type="InterPro" id="IPR005111">
    <property type="entry name" value="MoeA_C_domain_IV"/>
</dbReference>
<dbReference type="SUPFAM" id="SSF63882">
    <property type="entry name" value="MoeA N-terminal region -like"/>
    <property type="match status" value="1"/>
</dbReference>
<dbReference type="Gene3D" id="3.40.190.10">
    <property type="entry name" value="Periplasmic binding protein-like II"/>
    <property type="match status" value="1"/>
</dbReference>
<comment type="caution">
    <text evidence="11">The sequence shown here is derived from an EMBL/GenBank/DDBJ whole genome shotgun (WGS) entry which is preliminary data.</text>
</comment>
<gene>
    <name evidence="11" type="ORF">D9Q81_04575</name>
</gene>
<dbReference type="PANTHER" id="PTHR10192:SF5">
    <property type="entry name" value="GEPHYRIN"/>
    <property type="match status" value="1"/>
</dbReference>
<keyword evidence="6" id="KW-0479">Metal-binding</keyword>
<dbReference type="InterPro" id="IPR038987">
    <property type="entry name" value="MoeA-like"/>
</dbReference>
<dbReference type="AlphaFoldDB" id="A0A3R9PCM5"/>
<dbReference type="RefSeq" id="WP_125741620.1">
    <property type="nucleotide sequence ID" value="NZ_RCOR01000022.1"/>
</dbReference>
<dbReference type="Pfam" id="PF00994">
    <property type="entry name" value="MoCF_biosynth"/>
    <property type="match status" value="1"/>
</dbReference>
<dbReference type="PANTHER" id="PTHR10192">
    <property type="entry name" value="MOLYBDOPTERIN BIOSYNTHESIS PROTEIN"/>
    <property type="match status" value="1"/>
</dbReference>
<dbReference type="InterPro" id="IPR036425">
    <property type="entry name" value="MoaB/Mog-like_dom_sf"/>
</dbReference>
<dbReference type="SMART" id="SM00852">
    <property type="entry name" value="MoCF_biosynth"/>
    <property type="match status" value="1"/>
</dbReference>
<dbReference type="Gene3D" id="2.170.190.11">
    <property type="entry name" value="Molybdopterin biosynthesis moea protein, domain 3"/>
    <property type="match status" value="1"/>
</dbReference>
<evidence type="ECO:0000256" key="6">
    <source>
        <dbReference type="ARBA" id="ARBA00022723"/>
    </source>
</evidence>
<accession>A0A3R9PCM5</accession>
<keyword evidence="4" id="KW-0500">Molybdenum</keyword>
<dbReference type="CDD" id="cd00887">
    <property type="entry name" value="MoeA"/>
    <property type="match status" value="1"/>
</dbReference>
<dbReference type="UniPathway" id="UPA00344"/>
<dbReference type="GO" id="GO:0061599">
    <property type="term" value="F:molybdopterin molybdotransferase activity"/>
    <property type="evidence" value="ECO:0007669"/>
    <property type="project" value="UniProtKB-EC"/>
</dbReference>
<dbReference type="InterPro" id="IPR036135">
    <property type="entry name" value="MoeA_linker/N_sf"/>
</dbReference>
<comment type="pathway">
    <text evidence="2">Cofactor biosynthesis; molybdopterin biosynthesis.</text>
</comment>
<comment type="cofactor">
    <cofactor evidence="1">
        <name>Mg(2+)</name>
        <dbReference type="ChEBI" id="CHEBI:18420"/>
    </cofactor>
</comment>
<dbReference type="EC" id="2.10.1.1" evidence="3"/>
<comment type="catalytic activity">
    <reaction evidence="9">
        <text>adenylyl-molybdopterin + molybdate = Mo-molybdopterin + AMP + H(+)</text>
        <dbReference type="Rhea" id="RHEA:35047"/>
        <dbReference type="ChEBI" id="CHEBI:15378"/>
        <dbReference type="ChEBI" id="CHEBI:36264"/>
        <dbReference type="ChEBI" id="CHEBI:62727"/>
        <dbReference type="ChEBI" id="CHEBI:71302"/>
        <dbReference type="ChEBI" id="CHEBI:456215"/>
        <dbReference type="EC" id="2.10.1.1"/>
    </reaction>
</comment>
<dbReference type="SUPFAM" id="SSF53850">
    <property type="entry name" value="Periplasmic binding protein-like II"/>
    <property type="match status" value="1"/>
</dbReference>
<dbReference type="Gene3D" id="3.40.980.10">
    <property type="entry name" value="MoaB/Mog-like domain"/>
    <property type="match status" value="1"/>
</dbReference>
<keyword evidence="7" id="KW-0460">Magnesium</keyword>
<dbReference type="Pfam" id="PF03453">
    <property type="entry name" value="MoeA_N"/>
    <property type="match status" value="1"/>
</dbReference>
<dbReference type="InterPro" id="IPR024370">
    <property type="entry name" value="PBP_domain"/>
</dbReference>
<evidence type="ECO:0000313" key="12">
    <source>
        <dbReference type="Proteomes" id="UP000278149"/>
    </source>
</evidence>
<dbReference type="FunFam" id="3.40.980.10:FF:000004">
    <property type="entry name" value="Molybdopterin molybdenumtransferase"/>
    <property type="match status" value="1"/>
</dbReference>
<dbReference type="NCBIfam" id="NF045515">
    <property type="entry name" value="Glp_gephyrin"/>
    <property type="match status" value="1"/>
</dbReference>
<dbReference type="SUPFAM" id="SSF53218">
    <property type="entry name" value="Molybdenum cofactor biosynthesis proteins"/>
    <property type="match status" value="1"/>
</dbReference>
<proteinExistence type="predicted"/>
<organism evidence="11 12">
    <name type="scientific">Candidatus Korarchaeum cryptofilum</name>
    <dbReference type="NCBI Taxonomy" id="498846"/>
    <lineage>
        <taxon>Archaea</taxon>
        <taxon>Thermoproteota</taxon>
        <taxon>Candidatus Korarchaeia</taxon>
        <taxon>Candidatus Korarchaeales</taxon>
        <taxon>Candidatus Korarchaeaceae</taxon>
        <taxon>Candidatus Korarchaeum</taxon>
    </lineage>
</organism>
<dbReference type="InterPro" id="IPR001453">
    <property type="entry name" value="MoaB/Mog_dom"/>
</dbReference>
<dbReference type="GO" id="GO:0046872">
    <property type="term" value="F:metal ion binding"/>
    <property type="evidence" value="ECO:0007669"/>
    <property type="project" value="UniProtKB-KW"/>
</dbReference>
<evidence type="ECO:0000256" key="7">
    <source>
        <dbReference type="ARBA" id="ARBA00022842"/>
    </source>
</evidence>
<dbReference type="Pfam" id="PF12727">
    <property type="entry name" value="PBP_like"/>
    <property type="match status" value="1"/>
</dbReference>
<dbReference type="SUPFAM" id="SSF63867">
    <property type="entry name" value="MoeA C-terminal domain-like"/>
    <property type="match status" value="1"/>
</dbReference>
<evidence type="ECO:0000256" key="1">
    <source>
        <dbReference type="ARBA" id="ARBA00001946"/>
    </source>
</evidence>
<dbReference type="InterPro" id="IPR036688">
    <property type="entry name" value="MoeA_C_domain_IV_sf"/>
</dbReference>
<evidence type="ECO:0000256" key="4">
    <source>
        <dbReference type="ARBA" id="ARBA00022505"/>
    </source>
</evidence>
<evidence type="ECO:0000256" key="2">
    <source>
        <dbReference type="ARBA" id="ARBA00005046"/>
    </source>
</evidence>
<feature type="domain" description="MoaB/Mog" evidence="10">
    <location>
        <begin position="186"/>
        <end position="325"/>
    </location>
</feature>
<dbReference type="NCBIfam" id="NF011068">
    <property type="entry name" value="PRK14498.1"/>
    <property type="match status" value="1"/>
</dbReference>
<evidence type="ECO:0000256" key="5">
    <source>
        <dbReference type="ARBA" id="ARBA00022679"/>
    </source>
</evidence>
<evidence type="ECO:0000256" key="8">
    <source>
        <dbReference type="ARBA" id="ARBA00023150"/>
    </source>
</evidence>
<evidence type="ECO:0000313" key="11">
    <source>
        <dbReference type="EMBL" id="RSN69073.1"/>
    </source>
</evidence>
<dbReference type="Pfam" id="PF03454">
    <property type="entry name" value="MoeA_C"/>
    <property type="match status" value="1"/>
</dbReference>
<reference evidence="11 12" key="1">
    <citation type="submission" date="2018-10" db="EMBL/GenBank/DDBJ databases">
        <title>Co-occurring genomic capacity for anaerobic methane metabolism and dissimilatory sulfite reduction discovered in the Korarchaeota.</title>
        <authorList>
            <person name="Mckay L.J."/>
            <person name="Dlakic M."/>
            <person name="Fields M.W."/>
            <person name="Delmont T.O."/>
            <person name="Eren A.M."/>
            <person name="Jay Z.J."/>
            <person name="Klingelsmith K.B."/>
            <person name="Rusch D.B."/>
            <person name="Inskeep W.P."/>
        </authorList>
    </citation>
    <scope>NUCLEOTIDE SEQUENCE [LARGE SCALE GENOMIC DNA]</scope>
    <source>
        <strain evidence="11 12">WS</strain>
    </source>
</reference>
<evidence type="ECO:0000259" key="10">
    <source>
        <dbReference type="SMART" id="SM00852"/>
    </source>
</evidence>
<dbReference type="Gene3D" id="2.40.340.10">
    <property type="entry name" value="MoeA, C-terminal, domain IV"/>
    <property type="match status" value="1"/>
</dbReference>
<dbReference type="InterPro" id="IPR005110">
    <property type="entry name" value="MoeA_linker/N"/>
</dbReference>
<dbReference type="GO" id="GO:0006777">
    <property type="term" value="P:Mo-molybdopterin cofactor biosynthetic process"/>
    <property type="evidence" value="ECO:0007669"/>
    <property type="project" value="UniProtKB-KW"/>
</dbReference>
<evidence type="ECO:0000256" key="9">
    <source>
        <dbReference type="ARBA" id="ARBA00047317"/>
    </source>
</evidence>
<keyword evidence="5" id="KW-0808">Transferase</keyword>
<dbReference type="Proteomes" id="UP000278149">
    <property type="component" value="Unassembled WGS sequence"/>
</dbReference>
<protein>
    <recommendedName>
        <fullName evidence="3">molybdopterin molybdotransferase</fullName>
        <ecNumber evidence="3">2.10.1.1</ecNumber>
    </recommendedName>
</protein>
<name>A0A3R9PCM5_9CREN</name>
<dbReference type="Gene3D" id="3.90.105.10">
    <property type="entry name" value="Molybdopterin biosynthesis moea protein, domain 2"/>
    <property type="match status" value="1"/>
</dbReference>
<dbReference type="FunFam" id="3.40.190.10:FF:000566">
    <property type="entry name" value="Molybdenum cofactor biosynthesis protein"/>
    <property type="match status" value="1"/>
</dbReference>
<keyword evidence="8" id="KW-0501">Molybdenum cofactor biosynthesis</keyword>
<dbReference type="GO" id="GO:0005737">
    <property type="term" value="C:cytoplasm"/>
    <property type="evidence" value="ECO:0007669"/>
    <property type="project" value="TreeGrafter"/>
</dbReference>
<dbReference type="NCBIfam" id="TIGR00177">
    <property type="entry name" value="molyb_syn"/>
    <property type="match status" value="1"/>
</dbReference>
<sequence length="650" mass="71813">MRKVFRNLKSLEEVKDLIMRYERDERREKISIWDAFGRILAEDIVSGVDVPGFDRVMLDGYAVRAEDTFWADEDNPVELKVIGVASAGHPFPGEVGEREAVEVATGAPMPRGANSVVKEEFTVRKGDSILVMRAVAPGENVQGAGSDVRVGETVAYRGTRLSAREIGILAAVGIREVEVLSKPRVGIFSTGDELAQPGEPLEYGKIYDVNSSSLMASVLEDGGEPKFLGILPDDYEAIRDSLKREIEKFDIILISGSTSVGAGDVMYRVLEELGPPGVIVHGIAMHPGKPTVIAEARGKLVIGLPGYPTSCLTVYREIVSPLIRKWSGKPLETGKEVIGRAAERIIGERGRRDLLPVHVVKDEEYLVFPVPTGSEAISTLSRADGYVEMEELEEIIEEGEVVRVKLFTDRIADISMIGSHCIGLELIMSEMRRRGYLIKSVFVGSSGGFKAIARGEADLAGVHAFDPETMEYNLPFMRKFSIEDKAILIRGYRRIQGLIVARGNPKGIKGIRDILERRDIVMMNRNKGSGTRILLDYLLKEEAERMGIDISEAIKNIRGYWNEAKSHNAVAIAIKNGIADVGIGIKTVARLYNLDFIPIAEENYDFLIRRSSMRKGAVEEFLRILREFRSKLNELDGIEASDDIGLPISP</sequence>